<gene>
    <name evidence="3" type="ORF">QTG54_013796</name>
</gene>
<reference evidence="3" key="1">
    <citation type="submission" date="2023-06" db="EMBL/GenBank/DDBJ databases">
        <title>Survivors Of The Sea: Transcriptome response of Skeletonema marinoi to long-term dormancy.</title>
        <authorList>
            <person name="Pinder M.I.M."/>
            <person name="Kourtchenko O."/>
            <person name="Robertson E.K."/>
            <person name="Larsson T."/>
            <person name="Maumus F."/>
            <person name="Osuna-Cruz C.M."/>
            <person name="Vancaester E."/>
            <person name="Stenow R."/>
            <person name="Vandepoele K."/>
            <person name="Ploug H."/>
            <person name="Bruchert V."/>
            <person name="Godhe A."/>
            <person name="Topel M."/>
        </authorList>
    </citation>
    <scope>NUCLEOTIDE SEQUENCE</scope>
    <source>
        <strain evidence="3">R05AC</strain>
    </source>
</reference>
<evidence type="ECO:0000256" key="2">
    <source>
        <dbReference type="SAM" id="SignalP"/>
    </source>
</evidence>
<feature type="signal peptide" evidence="2">
    <location>
        <begin position="1"/>
        <end position="31"/>
    </location>
</feature>
<keyword evidence="4" id="KW-1185">Reference proteome</keyword>
<dbReference type="EMBL" id="JATAAI010000033">
    <property type="protein sequence ID" value="KAK1735633.1"/>
    <property type="molecule type" value="Genomic_DNA"/>
</dbReference>
<protein>
    <submittedName>
        <fullName evidence="3">Uncharacterized protein</fullName>
    </submittedName>
</protein>
<name>A0AAD8XY82_9STRA</name>
<proteinExistence type="predicted"/>
<evidence type="ECO:0000256" key="1">
    <source>
        <dbReference type="SAM" id="MobiDB-lite"/>
    </source>
</evidence>
<evidence type="ECO:0000313" key="3">
    <source>
        <dbReference type="EMBL" id="KAK1735633.1"/>
    </source>
</evidence>
<dbReference type="Proteomes" id="UP001224775">
    <property type="component" value="Unassembled WGS sequence"/>
</dbReference>
<sequence length="430" mass="45884">MPCLHHSICSNMIKLAVPLAILASLVTGANAFTSPTSFSQRSSSTLLYANSDEDSGITNPLETITRPLFTAVTSAALATSILFSNPLVPTQDVQAATTKSVSPIATSIDIEIKNIPALTRKAITNREALTNYVIESAKSIKPILELLSESDTVTVIPPKDVKGAVNALLTAGDAQFNVNGESVDVRVESVPGVIVVRVINSNIPRLPFLKDGTAALKFVDEIVDVAPAELNKVAEEAEAIEKFLTWGAPQKAPITYKGSTLDYFLTNKFVYNGNTVSLGAVGDLTNSEIILGGLGVAIAGAYASSYAYYSSVKEAEDKAAAEKKAKVAAKKKAKAAADKAAKAKEQSEVEEKEKPAATPKKAEAPKKVTVEKVPEQKEEVTAVQTEEKKTEVKKVEPEPEATPTPTSSDTNESKGRKRDAIKNLFRRKKE</sequence>
<feature type="compositionally biased region" description="Basic and acidic residues" evidence="1">
    <location>
        <begin position="411"/>
        <end position="421"/>
    </location>
</feature>
<organism evidence="3 4">
    <name type="scientific">Skeletonema marinoi</name>
    <dbReference type="NCBI Taxonomy" id="267567"/>
    <lineage>
        <taxon>Eukaryota</taxon>
        <taxon>Sar</taxon>
        <taxon>Stramenopiles</taxon>
        <taxon>Ochrophyta</taxon>
        <taxon>Bacillariophyta</taxon>
        <taxon>Coscinodiscophyceae</taxon>
        <taxon>Thalassiosirophycidae</taxon>
        <taxon>Thalassiosirales</taxon>
        <taxon>Skeletonemataceae</taxon>
        <taxon>Skeletonema</taxon>
        <taxon>Skeletonema marinoi-dohrnii complex</taxon>
    </lineage>
</organism>
<keyword evidence="2" id="KW-0732">Signal</keyword>
<accession>A0AAD8XY82</accession>
<feature type="region of interest" description="Disordered" evidence="1">
    <location>
        <begin position="342"/>
        <end position="430"/>
    </location>
</feature>
<dbReference type="AlphaFoldDB" id="A0AAD8XY82"/>
<comment type="caution">
    <text evidence="3">The sequence shown here is derived from an EMBL/GenBank/DDBJ whole genome shotgun (WGS) entry which is preliminary data.</text>
</comment>
<evidence type="ECO:0000313" key="4">
    <source>
        <dbReference type="Proteomes" id="UP001224775"/>
    </source>
</evidence>
<feature type="chain" id="PRO_5041920104" evidence="2">
    <location>
        <begin position="32"/>
        <end position="430"/>
    </location>
</feature>
<feature type="compositionally biased region" description="Basic and acidic residues" evidence="1">
    <location>
        <begin position="342"/>
        <end position="397"/>
    </location>
</feature>